<dbReference type="GO" id="GO:0005524">
    <property type="term" value="F:ATP binding"/>
    <property type="evidence" value="ECO:0007669"/>
    <property type="project" value="UniProtKB-KW"/>
</dbReference>
<keyword evidence="5 15" id="KW-0347">Helicase</keyword>
<evidence type="ECO:0000256" key="6">
    <source>
        <dbReference type="ARBA" id="ARBA00022840"/>
    </source>
</evidence>
<keyword evidence="7" id="KW-0238">DNA-binding</keyword>
<dbReference type="SMART" id="SM00487">
    <property type="entry name" value="DEXDc"/>
    <property type="match status" value="1"/>
</dbReference>
<dbReference type="EC" id="5.6.2.4" evidence="10"/>
<organism evidence="15 16">
    <name type="scientific">Segetibacter aerophilus</name>
    <dbReference type="NCBI Taxonomy" id="670293"/>
    <lineage>
        <taxon>Bacteria</taxon>
        <taxon>Pseudomonadati</taxon>
        <taxon>Bacteroidota</taxon>
        <taxon>Chitinophagia</taxon>
        <taxon>Chitinophagales</taxon>
        <taxon>Chitinophagaceae</taxon>
        <taxon>Segetibacter</taxon>
    </lineage>
</organism>
<accession>A0A512BIM8</accession>
<dbReference type="CDD" id="cd17920">
    <property type="entry name" value="DEXHc_RecQ"/>
    <property type="match status" value="1"/>
</dbReference>
<dbReference type="FunFam" id="3.40.50.300:FF:001389">
    <property type="entry name" value="ATP-dependent DNA helicase RecQ"/>
    <property type="match status" value="1"/>
</dbReference>
<evidence type="ECO:0000256" key="2">
    <source>
        <dbReference type="ARBA" id="ARBA00022723"/>
    </source>
</evidence>
<dbReference type="GO" id="GO:0043138">
    <property type="term" value="F:3'-5' DNA helicase activity"/>
    <property type="evidence" value="ECO:0007669"/>
    <property type="project" value="UniProtKB-EC"/>
</dbReference>
<evidence type="ECO:0000256" key="10">
    <source>
        <dbReference type="ARBA" id="ARBA00034808"/>
    </source>
</evidence>
<evidence type="ECO:0000256" key="1">
    <source>
        <dbReference type="ARBA" id="ARBA00005446"/>
    </source>
</evidence>
<dbReference type="PROSITE" id="PS51194">
    <property type="entry name" value="HELICASE_CTER"/>
    <property type="match status" value="1"/>
</dbReference>
<evidence type="ECO:0000256" key="5">
    <source>
        <dbReference type="ARBA" id="ARBA00022806"/>
    </source>
</evidence>
<dbReference type="Pfam" id="PF00271">
    <property type="entry name" value="Helicase_C"/>
    <property type="match status" value="1"/>
</dbReference>
<evidence type="ECO:0000256" key="7">
    <source>
        <dbReference type="ARBA" id="ARBA00023125"/>
    </source>
</evidence>
<comment type="catalytic activity">
    <reaction evidence="9">
        <text>Couples ATP hydrolysis with the unwinding of duplex DNA by translocating in the 3'-5' direction.</text>
        <dbReference type="EC" id="5.6.2.4"/>
    </reaction>
</comment>
<dbReference type="PANTHER" id="PTHR13710:SF105">
    <property type="entry name" value="ATP-DEPENDENT DNA HELICASE Q1"/>
    <property type="match status" value="1"/>
</dbReference>
<dbReference type="InterPro" id="IPR011545">
    <property type="entry name" value="DEAD/DEAH_box_helicase_dom"/>
</dbReference>
<dbReference type="NCBIfam" id="TIGR00614">
    <property type="entry name" value="recQ_fam"/>
    <property type="match status" value="1"/>
</dbReference>
<gene>
    <name evidence="15" type="ORF">SAE01_42210</name>
</gene>
<dbReference type="GO" id="GO:0046872">
    <property type="term" value="F:metal ion binding"/>
    <property type="evidence" value="ECO:0007669"/>
    <property type="project" value="UniProtKB-KW"/>
</dbReference>
<comment type="caution">
    <text evidence="15">The sequence shown here is derived from an EMBL/GenBank/DDBJ whole genome shotgun (WGS) entry which is preliminary data.</text>
</comment>
<keyword evidence="3" id="KW-0547">Nucleotide-binding</keyword>
<dbReference type="Gene3D" id="3.40.50.300">
    <property type="entry name" value="P-loop containing nucleotide triphosphate hydrolases"/>
    <property type="match status" value="2"/>
</dbReference>
<evidence type="ECO:0000256" key="12">
    <source>
        <dbReference type="ARBA" id="ARBA00044550"/>
    </source>
</evidence>
<dbReference type="GO" id="GO:0006281">
    <property type="term" value="P:DNA repair"/>
    <property type="evidence" value="ECO:0007669"/>
    <property type="project" value="TreeGrafter"/>
</dbReference>
<dbReference type="InterPro" id="IPR027417">
    <property type="entry name" value="P-loop_NTPase"/>
</dbReference>
<dbReference type="SMART" id="SM00490">
    <property type="entry name" value="HELICc"/>
    <property type="match status" value="1"/>
</dbReference>
<evidence type="ECO:0000256" key="9">
    <source>
        <dbReference type="ARBA" id="ARBA00034617"/>
    </source>
</evidence>
<dbReference type="Pfam" id="PF16124">
    <property type="entry name" value="RecQ_Zn_bind"/>
    <property type="match status" value="1"/>
</dbReference>
<dbReference type="InterPro" id="IPR032284">
    <property type="entry name" value="RecQ_Zn-bd"/>
</dbReference>
<dbReference type="InterPro" id="IPR014001">
    <property type="entry name" value="Helicase_ATP-bd"/>
</dbReference>
<dbReference type="GO" id="GO:0009378">
    <property type="term" value="F:four-way junction helicase activity"/>
    <property type="evidence" value="ECO:0007669"/>
    <property type="project" value="TreeGrafter"/>
</dbReference>
<dbReference type="Proteomes" id="UP000321513">
    <property type="component" value="Unassembled WGS sequence"/>
</dbReference>
<evidence type="ECO:0000259" key="14">
    <source>
        <dbReference type="PROSITE" id="PS51194"/>
    </source>
</evidence>
<evidence type="ECO:0000256" key="8">
    <source>
        <dbReference type="ARBA" id="ARBA00023235"/>
    </source>
</evidence>
<dbReference type="InterPro" id="IPR001650">
    <property type="entry name" value="Helicase_C-like"/>
</dbReference>
<dbReference type="GO" id="GO:0005737">
    <property type="term" value="C:cytoplasm"/>
    <property type="evidence" value="ECO:0007669"/>
    <property type="project" value="TreeGrafter"/>
</dbReference>
<dbReference type="GO" id="GO:0043590">
    <property type="term" value="C:bacterial nucleoid"/>
    <property type="evidence" value="ECO:0007669"/>
    <property type="project" value="TreeGrafter"/>
</dbReference>
<feature type="domain" description="Helicase ATP-binding" evidence="13">
    <location>
        <begin position="43"/>
        <end position="211"/>
    </location>
</feature>
<evidence type="ECO:0000256" key="4">
    <source>
        <dbReference type="ARBA" id="ARBA00022801"/>
    </source>
</evidence>
<keyword evidence="8" id="KW-0413">Isomerase</keyword>
<dbReference type="Gene3D" id="1.10.10.10">
    <property type="entry name" value="Winged helix-like DNA-binding domain superfamily/Winged helix DNA-binding domain"/>
    <property type="match status" value="1"/>
</dbReference>
<comment type="similarity">
    <text evidence="1">Belongs to the helicase family. RecQ subfamily.</text>
</comment>
<dbReference type="InterPro" id="IPR036388">
    <property type="entry name" value="WH-like_DNA-bd_sf"/>
</dbReference>
<dbReference type="PANTHER" id="PTHR13710">
    <property type="entry name" value="DNA HELICASE RECQ FAMILY MEMBER"/>
    <property type="match status" value="1"/>
</dbReference>
<evidence type="ECO:0000313" key="15">
    <source>
        <dbReference type="EMBL" id="GEO11725.1"/>
    </source>
</evidence>
<dbReference type="EMBL" id="BJYT01000027">
    <property type="protein sequence ID" value="GEO11725.1"/>
    <property type="molecule type" value="Genomic_DNA"/>
</dbReference>
<dbReference type="GO" id="GO:0006310">
    <property type="term" value="P:DNA recombination"/>
    <property type="evidence" value="ECO:0007669"/>
    <property type="project" value="InterPro"/>
</dbReference>
<dbReference type="SUPFAM" id="SSF52540">
    <property type="entry name" value="P-loop containing nucleoside triphosphate hydrolases"/>
    <property type="match status" value="1"/>
</dbReference>
<evidence type="ECO:0000256" key="3">
    <source>
        <dbReference type="ARBA" id="ARBA00022741"/>
    </source>
</evidence>
<feature type="domain" description="Helicase C-terminal" evidence="14">
    <location>
        <begin position="235"/>
        <end position="378"/>
    </location>
</feature>
<keyword evidence="16" id="KW-1185">Reference proteome</keyword>
<reference evidence="15 16" key="1">
    <citation type="submission" date="2019-07" db="EMBL/GenBank/DDBJ databases">
        <title>Whole genome shotgun sequence of Segetibacter aerophilus NBRC 106135.</title>
        <authorList>
            <person name="Hosoyama A."/>
            <person name="Uohara A."/>
            <person name="Ohji S."/>
            <person name="Ichikawa N."/>
        </authorList>
    </citation>
    <scope>NUCLEOTIDE SEQUENCE [LARGE SCALE GENOMIC DNA]</scope>
    <source>
        <strain evidence="15 16">NBRC 106135</strain>
    </source>
</reference>
<keyword evidence="6" id="KW-0067">ATP-binding</keyword>
<sequence length="655" mass="74693">MQDAQIPVGVLLVHKLSSLPLPKEILKQYWGHDSFRPLQEEIIAQVMDGKDVLALLPTGGGKSICFQIPALAKDGLCLVISPLIALMKDQVENLKKRNIMALSIHSAMTYFEVKQTLQNAAFGPYKFLYVSPERLETNLFKEYLPAFNLNLIAVDEAHCISQWGYDFRPPYLRIANIRHEFPTVPVLALTASATPVVQEDICDKLNFEEQNIFRQSFEKTNLSFSVFKAESKFNKLLEILQKVPGTAIVYCRNRKRTKEFANLLRLNNISADYYHAGLVQNERSHKQEDWIENRTRVIVSTNAFGMGIDKADVKVVVHLDIPDNLENYYQEAGRAGRDGKRAFAVLLYTQLDLDDLKKLPGQKFPAVSEIKKVYTALLNHLQVPVGGGEGLYYDFNLNDFVLNFKLDIFLVINAIKALEQEGILTFNEQIFIPAKVAFTCAKEELQAFEKSHPHLENIIKYLLRSYEGIFDNEVSINEKLIARLTTLSAEELAGQLKQLKAFGIIDYQPQKETPQIFLLQNRASADHLTFHHEAYLKRKQQYQLRIDAMEKYILLERDCRSQYIGKYYGDTTMKKCGSCDVCLQQKSLQLSTEEFGTISNKILEIVNSATEVEHLLKQLNGIKKDKVWKVLDYLQEERKVIVNGKGLLEPGSGKT</sequence>
<evidence type="ECO:0000256" key="11">
    <source>
        <dbReference type="ARBA" id="ARBA00044535"/>
    </source>
</evidence>
<dbReference type="AlphaFoldDB" id="A0A512BIM8"/>
<dbReference type="GO" id="GO:0030894">
    <property type="term" value="C:replisome"/>
    <property type="evidence" value="ECO:0007669"/>
    <property type="project" value="TreeGrafter"/>
</dbReference>
<dbReference type="InterPro" id="IPR004589">
    <property type="entry name" value="DNA_helicase_ATP-dep_RecQ"/>
</dbReference>
<dbReference type="PROSITE" id="PS51192">
    <property type="entry name" value="HELICASE_ATP_BIND_1"/>
    <property type="match status" value="1"/>
</dbReference>
<keyword evidence="2" id="KW-0479">Metal-binding</keyword>
<evidence type="ECO:0000259" key="13">
    <source>
        <dbReference type="PROSITE" id="PS51192"/>
    </source>
</evidence>
<evidence type="ECO:0000313" key="16">
    <source>
        <dbReference type="Proteomes" id="UP000321513"/>
    </source>
</evidence>
<dbReference type="GO" id="GO:0016787">
    <property type="term" value="F:hydrolase activity"/>
    <property type="evidence" value="ECO:0007669"/>
    <property type="project" value="UniProtKB-KW"/>
</dbReference>
<proteinExistence type="inferred from homology"/>
<keyword evidence="4" id="KW-0378">Hydrolase</keyword>
<protein>
    <recommendedName>
        <fullName evidence="11">ATP-dependent DNA helicase RecQ</fullName>
        <ecNumber evidence="10">5.6.2.4</ecNumber>
    </recommendedName>
    <alternativeName>
        <fullName evidence="12">DNA 3'-5' helicase RecQ</fullName>
    </alternativeName>
</protein>
<dbReference type="Pfam" id="PF00270">
    <property type="entry name" value="DEAD"/>
    <property type="match status" value="1"/>
</dbReference>
<dbReference type="GO" id="GO:0003677">
    <property type="term" value="F:DNA binding"/>
    <property type="evidence" value="ECO:0007669"/>
    <property type="project" value="UniProtKB-KW"/>
</dbReference>
<name>A0A512BIM8_9BACT</name>